<evidence type="ECO:0000259" key="2">
    <source>
        <dbReference type="Pfam" id="PF00144"/>
    </source>
</evidence>
<dbReference type="InterPro" id="IPR001466">
    <property type="entry name" value="Beta-lactam-related"/>
</dbReference>
<accession>A0ABZ2KP30</accession>
<sequence>MIFRLSVVCLLAGLAACTAKAPAPSDVDRVLSRWDADDHPDLKAVIVLRNGALAGSRYYNGEKPDTLHDIRSAGKSITSLLVGMAIEAGRIEGTSDPVGRYLPDARGTPVENITLDDALTMRSGLDADDEDEASPGNEDKLDAARDPRAFALSISAREPRGSRYVYNSLSAYLVGLVVEKAVGRPQDEFARDALFSPLGITHWTWQHDAGGHTKGQGNLWLTALDVAKIGQMVLDGGTYQGRRIVGARWLDASVQPRVAISAVDPYADGYGYFWYTKTHDIRGERVRVSFASGSGGNKIYIVPSRHLVVAITSSAYGRGYGQRRSEAILRALLEEASSLKW</sequence>
<dbReference type="RefSeq" id="WP_394830009.1">
    <property type="nucleotide sequence ID" value="NZ_CP089929.1"/>
</dbReference>
<keyword evidence="1" id="KW-0732">Signal</keyword>
<gene>
    <name evidence="3" type="ORF">LVJ94_26230</name>
</gene>
<dbReference type="PROSITE" id="PS51257">
    <property type="entry name" value="PROKAR_LIPOPROTEIN"/>
    <property type="match status" value="1"/>
</dbReference>
<organism evidence="3 4">
    <name type="scientific">Pendulispora rubella</name>
    <dbReference type="NCBI Taxonomy" id="2741070"/>
    <lineage>
        <taxon>Bacteria</taxon>
        <taxon>Pseudomonadati</taxon>
        <taxon>Myxococcota</taxon>
        <taxon>Myxococcia</taxon>
        <taxon>Myxococcales</taxon>
        <taxon>Sorangiineae</taxon>
        <taxon>Pendulisporaceae</taxon>
        <taxon>Pendulispora</taxon>
    </lineage>
</organism>
<dbReference type="EMBL" id="CP089983">
    <property type="protein sequence ID" value="WXB00408.1"/>
    <property type="molecule type" value="Genomic_DNA"/>
</dbReference>
<dbReference type="Gene3D" id="3.40.710.10">
    <property type="entry name" value="DD-peptidase/beta-lactamase superfamily"/>
    <property type="match status" value="1"/>
</dbReference>
<evidence type="ECO:0000313" key="3">
    <source>
        <dbReference type="EMBL" id="WXB00408.1"/>
    </source>
</evidence>
<dbReference type="Proteomes" id="UP001374803">
    <property type="component" value="Chromosome"/>
</dbReference>
<keyword evidence="4" id="KW-1185">Reference proteome</keyword>
<feature type="chain" id="PRO_5046882256" evidence="1">
    <location>
        <begin position="22"/>
        <end position="341"/>
    </location>
</feature>
<dbReference type="PANTHER" id="PTHR43283">
    <property type="entry name" value="BETA-LACTAMASE-RELATED"/>
    <property type="match status" value="1"/>
</dbReference>
<evidence type="ECO:0000256" key="1">
    <source>
        <dbReference type="SAM" id="SignalP"/>
    </source>
</evidence>
<dbReference type="Pfam" id="PF00144">
    <property type="entry name" value="Beta-lactamase"/>
    <property type="match status" value="1"/>
</dbReference>
<dbReference type="SUPFAM" id="SSF56601">
    <property type="entry name" value="beta-lactamase/transpeptidase-like"/>
    <property type="match status" value="1"/>
</dbReference>
<proteinExistence type="predicted"/>
<feature type="signal peptide" evidence="1">
    <location>
        <begin position="1"/>
        <end position="21"/>
    </location>
</feature>
<reference evidence="3" key="1">
    <citation type="submission" date="2021-12" db="EMBL/GenBank/DDBJ databases">
        <title>Discovery of the Pendulisporaceae a myxobacterial family with distinct sporulation behavior and unique specialized metabolism.</title>
        <authorList>
            <person name="Garcia R."/>
            <person name="Popoff A."/>
            <person name="Bader C.D."/>
            <person name="Loehr J."/>
            <person name="Walesch S."/>
            <person name="Walt C."/>
            <person name="Boldt J."/>
            <person name="Bunk B."/>
            <person name="Haeckl F.J.F.P.J."/>
            <person name="Gunesch A.P."/>
            <person name="Birkelbach J."/>
            <person name="Nuebel U."/>
            <person name="Pietschmann T."/>
            <person name="Bach T."/>
            <person name="Mueller R."/>
        </authorList>
    </citation>
    <scope>NUCLEOTIDE SEQUENCE</scope>
    <source>
        <strain evidence="3">MSr11367</strain>
    </source>
</reference>
<protein>
    <submittedName>
        <fullName evidence="3">Beta-lactamase family protein</fullName>
    </submittedName>
</protein>
<dbReference type="InterPro" id="IPR050789">
    <property type="entry name" value="Diverse_Enzym_Activities"/>
</dbReference>
<name>A0ABZ2KP30_9BACT</name>
<dbReference type="InterPro" id="IPR012338">
    <property type="entry name" value="Beta-lactam/transpept-like"/>
</dbReference>
<dbReference type="PANTHER" id="PTHR43283:SF7">
    <property type="entry name" value="BETA-LACTAMASE-RELATED DOMAIN-CONTAINING PROTEIN"/>
    <property type="match status" value="1"/>
</dbReference>
<feature type="domain" description="Beta-lactamase-related" evidence="2">
    <location>
        <begin position="44"/>
        <end position="331"/>
    </location>
</feature>
<evidence type="ECO:0000313" key="4">
    <source>
        <dbReference type="Proteomes" id="UP001374803"/>
    </source>
</evidence>